<dbReference type="PROSITE" id="PS50404">
    <property type="entry name" value="GST_NTER"/>
    <property type="match status" value="1"/>
</dbReference>
<dbReference type="KEGG" id="slw:BRW62_03365"/>
<dbReference type="RefSeq" id="WP_099798289.1">
    <property type="nucleotide sequence ID" value="NZ_CP018092.1"/>
</dbReference>
<evidence type="ECO:0000259" key="4">
    <source>
        <dbReference type="PROSITE" id="PS50405"/>
    </source>
</evidence>
<protein>
    <submittedName>
        <fullName evidence="5">Glutathione S-transferase</fullName>
    </submittedName>
</protein>
<dbReference type="SFLD" id="SFLDG01150">
    <property type="entry name" value="Main.1:_Beta-like"/>
    <property type="match status" value="1"/>
</dbReference>
<dbReference type="CDD" id="cd03046">
    <property type="entry name" value="GST_N_GTT1_like"/>
    <property type="match status" value="1"/>
</dbReference>
<accession>A0A2D2Q0B2</accession>
<evidence type="ECO:0000259" key="3">
    <source>
        <dbReference type="PROSITE" id="PS50404"/>
    </source>
</evidence>
<comment type="similarity">
    <text evidence="1">Belongs to the GST superfamily.</text>
</comment>
<feature type="domain" description="GST N-terminal" evidence="3">
    <location>
        <begin position="1"/>
        <end position="80"/>
    </location>
</feature>
<dbReference type="AlphaFoldDB" id="A0A2D2Q0B2"/>
<evidence type="ECO:0000256" key="1">
    <source>
        <dbReference type="ARBA" id="ARBA00007409"/>
    </source>
</evidence>
<dbReference type="Gene3D" id="3.40.30.10">
    <property type="entry name" value="Glutaredoxin"/>
    <property type="match status" value="1"/>
</dbReference>
<dbReference type="InterPro" id="IPR040079">
    <property type="entry name" value="Glutathione_S-Trfase"/>
</dbReference>
<dbReference type="GO" id="GO:0016740">
    <property type="term" value="F:transferase activity"/>
    <property type="evidence" value="ECO:0007669"/>
    <property type="project" value="UniProtKB-KW"/>
</dbReference>
<organism evidence="5 6">
    <name type="scientific">Parathermosynechococcus lividus PCC 6715</name>
    <dbReference type="NCBI Taxonomy" id="1917166"/>
    <lineage>
        <taxon>Bacteria</taxon>
        <taxon>Bacillati</taxon>
        <taxon>Cyanobacteriota</taxon>
        <taxon>Cyanophyceae</taxon>
        <taxon>Acaryochloridales</taxon>
        <taxon>Thermosynechococcaceae</taxon>
        <taxon>Parathermosynechococcus</taxon>
    </lineage>
</organism>
<dbReference type="SUPFAM" id="SSF52833">
    <property type="entry name" value="Thioredoxin-like"/>
    <property type="match status" value="1"/>
</dbReference>
<name>A0A2D2Q0B2_PARLV</name>
<dbReference type="Proteomes" id="UP000231057">
    <property type="component" value="Chromosome"/>
</dbReference>
<dbReference type="InterPro" id="IPR004046">
    <property type="entry name" value="GST_C"/>
</dbReference>
<dbReference type="InterPro" id="IPR036282">
    <property type="entry name" value="Glutathione-S-Trfase_C_sf"/>
</dbReference>
<evidence type="ECO:0000313" key="6">
    <source>
        <dbReference type="Proteomes" id="UP000231057"/>
    </source>
</evidence>
<dbReference type="Gene3D" id="1.20.1050.10">
    <property type="match status" value="1"/>
</dbReference>
<dbReference type="FunFam" id="3.40.30.10:FF:000039">
    <property type="entry name" value="Glutathione S-transferase domain"/>
    <property type="match status" value="1"/>
</dbReference>
<evidence type="ECO:0000313" key="5">
    <source>
        <dbReference type="EMBL" id="ATS17942.1"/>
    </source>
</evidence>
<dbReference type="SFLD" id="SFLDS00019">
    <property type="entry name" value="Glutathione_Transferase_(cytos"/>
    <property type="match status" value="1"/>
</dbReference>
<reference evidence="5 6" key="1">
    <citation type="submission" date="2016-11" db="EMBL/GenBank/DDBJ databases">
        <title>Complete genome sequence of thermophilic cyanobacteria strain Synechococcus sp. PCC6715.</title>
        <authorList>
            <person name="Tang J."/>
            <person name="Daroch M."/>
            <person name="Liang Y."/>
            <person name="Jiang D."/>
            <person name="Shah M."/>
        </authorList>
    </citation>
    <scope>NUCLEOTIDE SEQUENCE [LARGE SCALE GENOMIC DNA]</scope>
    <source>
        <strain evidence="5 6">PCC 6715</strain>
    </source>
</reference>
<dbReference type="OrthoDB" id="465590at2"/>
<reference evidence="6" key="2">
    <citation type="journal article" date="2022" name="Front. Microbiol.">
        <title>Comparative Genomic Analysis Revealed Distinct Molecular Components and Organization of CO2-Concentrating Mechanism in Thermophilic Cyanobacteria.</title>
        <authorList>
            <person name="Tang J."/>
            <person name="Zhou H."/>
            <person name="Yao D."/>
            <person name="Riaz S."/>
            <person name="You D."/>
            <person name="Klepacz-Smolka A."/>
            <person name="Daroch M."/>
        </authorList>
    </citation>
    <scope>NUCLEOTIDE SEQUENCE [LARGE SCALE GENOMIC DNA]</scope>
    <source>
        <strain evidence="6">PCC 6715</strain>
    </source>
</reference>
<dbReference type="InterPro" id="IPR010987">
    <property type="entry name" value="Glutathione-S-Trfase_C-like"/>
</dbReference>
<dbReference type="PROSITE" id="PS50405">
    <property type="entry name" value="GST_CTER"/>
    <property type="match status" value="1"/>
</dbReference>
<dbReference type="PANTHER" id="PTHR44051:SF8">
    <property type="entry name" value="GLUTATHIONE S-TRANSFERASE GSTA"/>
    <property type="match status" value="1"/>
</dbReference>
<keyword evidence="2 5" id="KW-0808">Transferase</keyword>
<dbReference type="InterPro" id="IPR036249">
    <property type="entry name" value="Thioredoxin-like_sf"/>
</dbReference>
<dbReference type="Pfam" id="PF02798">
    <property type="entry name" value="GST_N"/>
    <property type="match status" value="1"/>
</dbReference>
<keyword evidence="6" id="KW-1185">Reference proteome</keyword>
<feature type="domain" description="GST C-terminal" evidence="4">
    <location>
        <begin position="61"/>
        <end position="186"/>
    </location>
</feature>
<dbReference type="SFLD" id="SFLDG00358">
    <property type="entry name" value="Main_(cytGST)"/>
    <property type="match status" value="1"/>
</dbReference>
<dbReference type="SUPFAM" id="SSF47616">
    <property type="entry name" value="GST C-terminal domain-like"/>
    <property type="match status" value="1"/>
</dbReference>
<dbReference type="Pfam" id="PF14497">
    <property type="entry name" value="GST_C_3"/>
    <property type="match status" value="1"/>
</dbReference>
<gene>
    <name evidence="5" type="ORF">BRW62_03365</name>
</gene>
<evidence type="ECO:0000256" key="2">
    <source>
        <dbReference type="ARBA" id="ARBA00022679"/>
    </source>
</evidence>
<proteinExistence type="inferred from homology"/>
<sequence length="186" mass="20429">MLKLYGGAKSRASIVRWYLEEIGLPYEFVLLDLQAGEHRQPEFLKLNPMGKVPVIVDGDLVLWESGAILLYLAQTHGQLPSDAATAAKVYQWVLFANSTLSQAMFPPENRDRQLPSLLAGLDATLQGNTYILGADFSVADVALGSILAYLQMLFQVDLSPYPAVEGYTERLRSRPAFQKGLLGANA</sequence>
<dbReference type="InterPro" id="IPR004045">
    <property type="entry name" value="Glutathione_S-Trfase_N"/>
</dbReference>
<dbReference type="PANTHER" id="PTHR44051">
    <property type="entry name" value="GLUTATHIONE S-TRANSFERASE-RELATED"/>
    <property type="match status" value="1"/>
</dbReference>
<dbReference type="EMBL" id="CP018092">
    <property type="protein sequence ID" value="ATS17942.1"/>
    <property type="molecule type" value="Genomic_DNA"/>
</dbReference>